<evidence type="ECO:0000256" key="7">
    <source>
        <dbReference type="ARBA" id="ARBA00023235"/>
    </source>
</evidence>
<keyword evidence="7 11" id="KW-0413">Isomerase</keyword>
<dbReference type="VEuPathDB" id="FungiDB:YALI0_E26829g"/>
<keyword evidence="5 11" id="KW-0520">NAD</keyword>
<evidence type="ECO:0000256" key="5">
    <source>
        <dbReference type="ARBA" id="ARBA00023027"/>
    </source>
</evidence>
<feature type="domain" description="NAD-dependent epimerase/dehydratase" evidence="12">
    <location>
        <begin position="9"/>
        <end position="265"/>
    </location>
</feature>
<evidence type="ECO:0000256" key="10">
    <source>
        <dbReference type="ARBA" id="ARBA00038238"/>
    </source>
</evidence>
<evidence type="ECO:0000256" key="11">
    <source>
        <dbReference type="RuleBase" id="RU366046"/>
    </source>
</evidence>
<dbReference type="EC" id="5.1.3.2" evidence="11"/>
<comment type="function">
    <text evidence="8">Mutarotase converts alpha-aldose to the beta-anomer. It is active on D-glucose, L-arabinose, D-xylose, D-galactose, maltose and lactose.</text>
</comment>
<evidence type="ECO:0000313" key="14">
    <source>
        <dbReference type="EMBL" id="RDW24057.1"/>
    </source>
</evidence>
<dbReference type="PANTHER" id="PTHR43725">
    <property type="entry name" value="UDP-GLUCOSE 4-EPIMERASE"/>
    <property type="match status" value="1"/>
</dbReference>
<dbReference type="EMBL" id="KZ859052">
    <property type="protein sequence ID" value="RDW24057.1"/>
    <property type="molecule type" value="Genomic_DNA"/>
</dbReference>
<evidence type="ECO:0000259" key="12">
    <source>
        <dbReference type="Pfam" id="PF01370"/>
    </source>
</evidence>
<dbReference type="KEGG" id="yli:2912763"/>
<dbReference type="InterPro" id="IPR001509">
    <property type="entry name" value="Epimerase_deHydtase"/>
</dbReference>
<dbReference type="NCBIfam" id="NF007956">
    <property type="entry name" value="PRK10675.1"/>
    <property type="match status" value="1"/>
</dbReference>
<organism evidence="13 15">
    <name type="scientific">Yarrowia lipolytica</name>
    <name type="common">Candida lipolytica</name>
    <dbReference type="NCBI Taxonomy" id="4952"/>
    <lineage>
        <taxon>Eukaryota</taxon>
        <taxon>Fungi</taxon>
        <taxon>Dikarya</taxon>
        <taxon>Ascomycota</taxon>
        <taxon>Saccharomycotina</taxon>
        <taxon>Dipodascomycetes</taxon>
        <taxon>Dipodascales</taxon>
        <taxon>Dipodascales incertae sedis</taxon>
        <taxon>Yarrowia</taxon>
    </lineage>
</organism>
<comment type="pathway">
    <text evidence="3 11">Carbohydrate metabolism; galactose metabolism.</text>
</comment>
<dbReference type="Gene3D" id="3.90.25.10">
    <property type="entry name" value="UDP-galactose 4-epimerase, domain 1"/>
    <property type="match status" value="1"/>
</dbReference>
<evidence type="ECO:0000313" key="16">
    <source>
        <dbReference type="Proteomes" id="UP000256601"/>
    </source>
</evidence>
<name>A0A1H6Q3T4_YARLL</name>
<comment type="subunit">
    <text evidence="11">Homodimer.</text>
</comment>
<dbReference type="Proteomes" id="UP000256601">
    <property type="component" value="Unassembled WGS sequence"/>
</dbReference>
<dbReference type="GO" id="GO:0003978">
    <property type="term" value="F:UDP-glucose 4-epimerase activity"/>
    <property type="evidence" value="ECO:0007669"/>
    <property type="project" value="UniProtKB-UniRule"/>
</dbReference>
<evidence type="ECO:0000256" key="6">
    <source>
        <dbReference type="ARBA" id="ARBA00023144"/>
    </source>
</evidence>
<comment type="catalytic activity">
    <reaction evidence="1 11">
        <text>UDP-alpha-D-glucose = UDP-alpha-D-galactose</text>
        <dbReference type="Rhea" id="RHEA:22168"/>
        <dbReference type="ChEBI" id="CHEBI:58885"/>
        <dbReference type="ChEBI" id="CHEBI:66914"/>
        <dbReference type="EC" id="5.1.3.2"/>
    </reaction>
</comment>
<dbReference type="InterPro" id="IPR005886">
    <property type="entry name" value="UDP_G4E"/>
</dbReference>
<dbReference type="RefSeq" id="XP_504440.1">
    <property type="nucleotide sequence ID" value="XM_504440.1"/>
</dbReference>
<dbReference type="SUPFAM" id="SSF51735">
    <property type="entry name" value="NAD(P)-binding Rossmann-fold domains"/>
    <property type="match status" value="1"/>
</dbReference>
<dbReference type="PANTHER" id="PTHR43725:SF47">
    <property type="entry name" value="UDP-GLUCOSE 4-EPIMERASE"/>
    <property type="match status" value="1"/>
</dbReference>
<dbReference type="GO" id="GO:0005829">
    <property type="term" value="C:cytosol"/>
    <property type="evidence" value="ECO:0007669"/>
    <property type="project" value="TreeGrafter"/>
</dbReference>
<evidence type="ECO:0000313" key="15">
    <source>
        <dbReference type="Proteomes" id="UP000182444"/>
    </source>
</evidence>
<dbReference type="OrthoDB" id="9402762at2759"/>
<accession>A0A1H6Q3T4</accession>
<dbReference type="AlphaFoldDB" id="A0A1H6Q3T4"/>
<comment type="pathway">
    <text evidence="4">Carbohydrate metabolism; hexose metabolism.</text>
</comment>
<gene>
    <name evidence="14" type="ORF">B0I71DRAFT_134938</name>
    <name evidence="13" type="ORF">YALI1_E31754g</name>
</gene>
<dbReference type="VEuPathDB" id="FungiDB:YALI1_E31754g"/>
<evidence type="ECO:0000256" key="9">
    <source>
        <dbReference type="ARBA" id="ARBA00037955"/>
    </source>
</evidence>
<reference evidence="13 15" key="1">
    <citation type="journal article" date="2016" name="PLoS ONE">
        <title>Sequence Assembly of Yarrowia lipolytica Strain W29/CLIB89 Shows Transposable Element Diversity.</title>
        <authorList>
            <person name="Magnan C."/>
            <person name="Yu J."/>
            <person name="Chang I."/>
            <person name="Jahn E."/>
            <person name="Kanomata Y."/>
            <person name="Wu J."/>
            <person name="Zeller M."/>
            <person name="Oakes M."/>
            <person name="Baldi P."/>
            <person name="Sandmeyer S."/>
        </authorList>
    </citation>
    <scope>NUCLEOTIDE SEQUENCE [LARGE SCALE GENOMIC DNA]</scope>
    <source>
        <strain evidence="13">CLIB89</strain>
        <strain evidence="15">CLIB89(W29)</strain>
    </source>
</reference>
<reference evidence="14 16" key="2">
    <citation type="submission" date="2018-07" db="EMBL/GenBank/DDBJ databases">
        <title>Draft Genome Assemblies for Five Robust Yarrowia lipolytica Strains Exhibiting High Lipid Production and Pentose Sugar Utilization and Sugar Alcohol Secretion from Undetoxified Lignocellulosic Biomass Hydrolysates.</title>
        <authorList>
            <consortium name="DOE Joint Genome Institute"/>
            <person name="Walker C."/>
            <person name="Ryu S."/>
            <person name="Na H."/>
            <person name="Zane M."/>
            <person name="LaButti K."/>
            <person name="Lipzen A."/>
            <person name="Haridas S."/>
            <person name="Barry K."/>
            <person name="Grigoriev I.V."/>
            <person name="Quarterman J."/>
            <person name="Slininger P."/>
            <person name="Dien B."/>
            <person name="Trinh C.T."/>
        </authorList>
    </citation>
    <scope>NUCLEOTIDE SEQUENCE [LARGE SCALE GENOMIC DNA]</scope>
    <source>
        <strain evidence="14 16">YB392</strain>
    </source>
</reference>
<comment type="similarity">
    <text evidence="9">In the N-terminal section; belongs to the NAD(P)-dependent epimerase/dehydratase family.</text>
</comment>
<dbReference type="CDD" id="cd05247">
    <property type="entry name" value="UDP_G4E_1_SDR_e"/>
    <property type="match status" value="1"/>
</dbReference>
<keyword evidence="6" id="KW-0299">Galactose metabolism</keyword>
<evidence type="ECO:0000256" key="4">
    <source>
        <dbReference type="ARBA" id="ARBA00005028"/>
    </source>
</evidence>
<dbReference type="EMBL" id="CP017557">
    <property type="protein sequence ID" value="AOW06011.1"/>
    <property type="molecule type" value="Genomic_DNA"/>
</dbReference>
<dbReference type="InterPro" id="IPR036291">
    <property type="entry name" value="NAD(P)-bd_dom_sf"/>
</dbReference>
<comment type="cofactor">
    <cofactor evidence="2 11">
        <name>NAD(+)</name>
        <dbReference type="ChEBI" id="CHEBI:57540"/>
    </cofactor>
</comment>
<dbReference type="Proteomes" id="UP000182444">
    <property type="component" value="Chromosome 1E"/>
</dbReference>
<proteinExistence type="inferred from homology"/>
<comment type="similarity">
    <text evidence="11">Belongs to the NAD(P)-dependent epimerase/dehydratase family.</text>
</comment>
<sequence length="369" mass="40902">MTQAAAEHVLVTGGAGYIGSHTVIALVEAGRKPVIVDNLDNSCEEAVRRIEQIVGEKIPFFEVDIRDTNGLDEVYKQYPTITSVLHFAGLKAVGESGQIPLEYYNCNVAGSINLLQWCQKHNIHNFVFSSSATVYGDVTRFEGMIPIPEECPTGPTNPYGRTKMMIEDIIRDHVRANAPWNAAILRYFNPMGAHPSGLVGEDPLGIPNNLLPYLAQVAVGRREKLFVFGDDYPSRDGTPIRDYIHVCDLAAGHVAALEKLEAVDKERKQLPQGSPELKHGFSREWNLGTGHGSTVLEVVKAFSNAVGKDLPYEITGRRDGDVLDLTAKPGRANSELNWKAEKTLDESCSDLWRWTSENPYGYKKDRHDK</sequence>
<dbReference type="eggNOG" id="KOG1371">
    <property type="taxonomic scope" value="Eukaryota"/>
</dbReference>
<dbReference type="NCBIfam" id="TIGR01179">
    <property type="entry name" value="galE"/>
    <property type="match status" value="1"/>
</dbReference>
<keyword evidence="11" id="KW-0119">Carbohydrate metabolism</keyword>
<evidence type="ECO:0000256" key="8">
    <source>
        <dbReference type="ARBA" id="ARBA00037676"/>
    </source>
</evidence>
<dbReference type="OMA" id="GEHLICN"/>
<evidence type="ECO:0000256" key="3">
    <source>
        <dbReference type="ARBA" id="ARBA00004947"/>
    </source>
</evidence>
<dbReference type="UniPathway" id="UPA00214"/>
<dbReference type="Gene3D" id="3.40.50.720">
    <property type="entry name" value="NAD(P)-binding Rossmann-like Domain"/>
    <property type="match status" value="1"/>
</dbReference>
<dbReference type="GO" id="GO:0006012">
    <property type="term" value="P:galactose metabolic process"/>
    <property type="evidence" value="ECO:0007669"/>
    <property type="project" value="UniProtKB-UniPathway"/>
</dbReference>
<evidence type="ECO:0000313" key="13">
    <source>
        <dbReference type="EMBL" id="AOW06011.1"/>
    </source>
</evidence>
<dbReference type="Pfam" id="PF01370">
    <property type="entry name" value="Epimerase"/>
    <property type="match status" value="1"/>
</dbReference>
<comment type="similarity">
    <text evidence="10">In the C-terminal section; belongs to the aldose epimerase family.</text>
</comment>
<evidence type="ECO:0000256" key="2">
    <source>
        <dbReference type="ARBA" id="ARBA00001911"/>
    </source>
</evidence>
<protein>
    <recommendedName>
        <fullName evidence="11">UDP-glucose 4-epimerase</fullName>
        <ecNumber evidence="11">5.1.3.2</ecNumber>
    </recommendedName>
</protein>
<evidence type="ECO:0000256" key="1">
    <source>
        <dbReference type="ARBA" id="ARBA00000083"/>
    </source>
</evidence>
<dbReference type="GeneID" id="2912763"/>